<dbReference type="PANTHER" id="PTHR34535">
    <property type="entry name" value="HYDROGENASE MATURATION FACTOR HYPA"/>
    <property type="match status" value="1"/>
</dbReference>
<dbReference type="AlphaFoldDB" id="A0A4V2Q2V2"/>
<reference evidence="6 7" key="1">
    <citation type="submission" date="2019-02" db="EMBL/GenBank/DDBJ databases">
        <title>Investigation of anaerobic lignin degradation for improved lignocellulosic biofuels.</title>
        <authorList>
            <person name="Deangelis K."/>
        </authorList>
    </citation>
    <scope>NUCLEOTIDE SEQUENCE [LARGE SCALE GENOMIC DNA]</scope>
    <source>
        <strain evidence="6 7">159R</strain>
    </source>
</reference>
<organism evidence="6 7">
    <name type="scientific">Sodalis ligni</name>
    <dbReference type="NCBI Taxonomy" id="2697027"/>
    <lineage>
        <taxon>Bacteria</taxon>
        <taxon>Pseudomonadati</taxon>
        <taxon>Pseudomonadota</taxon>
        <taxon>Gammaproteobacteria</taxon>
        <taxon>Enterobacterales</taxon>
        <taxon>Bruguierivoracaceae</taxon>
        <taxon>Sodalis</taxon>
    </lineage>
</organism>
<feature type="binding site" evidence="5">
    <location>
        <position position="90"/>
    </location>
    <ligand>
        <name>Zn(2+)</name>
        <dbReference type="ChEBI" id="CHEBI:29105"/>
    </ligand>
</feature>
<feature type="binding site" evidence="5">
    <location>
        <position position="73"/>
    </location>
    <ligand>
        <name>Zn(2+)</name>
        <dbReference type="ChEBI" id="CHEBI:29105"/>
    </ligand>
</feature>
<feature type="binding site" evidence="5">
    <location>
        <position position="2"/>
    </location>
    <ligand>
        <name>Ni(2+)</name>
        <dbReference type="ChEBI" id="CHEBI:49786"/>
    </ligand>
</feature>
<name>A0A4V2Q2V2_9GAMM</name>
<proteinExistence type="inferred from homology"/>
<sequence length="114" mass="12584">MHELTLAQNTLEILEQQGRANGARRITAVWLSLGAFSCVEAESLNFCFDMVCRGTLAEGCVLHLEQQPAEAWCGHCRRQVTLPGVPILVCPLCGGHQLHTDAHDHIQIKRLEVA</sequence>
<dbReference type="GO" id="GO:0051604">
    <property type="term" value="P:protein maturation"/>
    <property type="evidence" value="ECO:0007669"/>
    <property type="project" value="InterPro"/>
</dbReference>
<dbReference type="InterPro" id="IPR000688">
    <property type="entry name" value="HypA/HybF"/>
</dbReference>
<comment type="similarity">
    <text evidence="1 5">Belongs to the HypA/HybF family.</text>
</comment>
<protein>
    <recommendedName>
        <fullName evidence="5">Hydrogenase maturation factor HypA</fullName>
    </recommendedName>
</protein>
<dbReference type="GO" id="GO:0016151">
    <property type="term" value="F:nickel cation binding"/>
    <property type="evidence" value="ECO:0007669"/>
    <property type="project" value="UniProtKB-UniRule"/>
</dbReference>
<evidence type="ECO:0000256" key="4">
    <source>
        <dbReference type="ARBA" id="ARBA00022833"/>
    </source>
</evidence>
<dbReference type="GO" id="GO:0008270">
    <property type="term" value="F:zinc ion binding"/>
    <property type="evidence" value="ECO:0007669"/>
    <property type="project" value="UniProtKB-UniRule"/>
</dbReference>
<keyword evidence="4 5" id="KW-0862">Zinc</keyword>
<evidence type="ECO:0000256" key="5">
    <source>
        <dbReference type="HAMAP-Rule" id="MF_00213"/>
    </source>
</evidence>
<dbReference type="PANTHER" id="PTHR34535:SF3">
    <property type="entry name" value="HYDROGENASE MATURATION FACTOR HYPA"/>
    <property type="match status" value="1"/>
</dbReference>
<dbReference type="GO" id="GO:0016530">
    <property type="term" value="F:metallochaperone activity"/>
    <property type="evidence" value="ECO:0007669"/>
    <property type="project" value="UniProtKB-ARBA"/>
</dbReference>
<evidence type="ECO:0000256" key="3">
    <source>
        <dbReference type="ARBA" id="ARBA00022723"/>
    </source>
</evidence>
<dbReference type="OrthoDB" id="288014at2"/>
<evidence type="ECO:0000313" key="6">
    <source>
        <dbReference type="EMBL" id="TCL04298.1"/>
    </source>
</evidence>
<evidence type="ECO:0000256" key="2">
    <source>
        <dbReference type="ARBA" id="ARBA00022596"/>
    </source>
</evidence>
<dbReference type="NCBIfam" id="TIGR00100">
    <property type="entry name" value="hypA"/>
    <property type="match status" value="1"/>
</dbReference>
<dbReference type="Gene3D" id="3.30.2320.80">
    <property type="match status" value="1"/>
</dbReference>
<dbReference type="EMBL" id="SJOI01000001">
    <property type="protein sequence ID" value="TCL04298.1"/>
    <property type="molecule type" value="Genomic_DNA"/>
</dbReference>
<dbReference type="Proteomes" id="UP000294555">
    <property type="component" value="Unassembled WGS sequence"/>
</dbReference>
<evidence type="ECO:0000313" key="7">
    <source>
        <dbReference type="Proteomes" id="UP000294555"/>
    </source>
</evidence>
<gene>
    <name evidence="5" type="primary">hypA</name>
    <name evidence="6" type="ORF">EZJ58_2411</name>
</gene>
<keyword evidence="2 5" id="KW-0533">Nickel</keyword>
<keyword evidence="3 5" id="KW-0479">Metal-binding</keyword>
<dbReference type="NCBIfam" id="NF002979">
    <property type="entry name" value="PRK03681.1"/>
    <property type="match status" value="1"/>
</dbReference>
<dbReference type="HAMAP" id="MF_00213">
    <property type="entry name" value="HypA_HybF"/>
    <property type="match status" value="1"/>
</dbReference>
<keyword evidence="7" id="KW-1185">Reference proteome</keyword>
<dbReference type="RefSeq" id="WP_132923089.1">
    <property type="nucleotide sequence ID" value="NZ_CP075169.1"/>
</dbReference>
<dbReference type="FunFam" id="3.30.2320.80:FF:000001">
    <property type="entry name" value="Hydrogenase maturation factor HypA"/>
    <property type="match status" value="1"/>
</dbReference>
<dbReference type="NCBIfam" id="NF009046">
    <property type="entry name" value="PRK12380.1"/>
    <property type="match status" value="1"/>
</dbReference>
<feature type="binding site" evidence="5">
    <location>
        <position position="76"/>
    </location>
    <ligand>
        <name>Zn(2+)</name>
        <dbReference type="ChEBI" id="CHEBI:29105"/>
    </ligand>
</feature>
<dbReference type="InterPro" id="IPR020538">
    <property type="entry name" value="Hydgase_Ni_incorp_HypA/HybF_CS"/>
</dbReference>
<comment type="caution">
    <text evidence="6">The sequence shown here is derived from an EMBL/GenBank/DDBJ whole genome shotgun (WGS) entry which is preliminary data.</text>
</comment>
<dbReference type="PIRSF" id="PIRSF004761">
    <property type="entry name" value="Hydrgn_mat_HypA"/>
    <property type="match status" value="1"/>
</dbReference>
<dbReference type="PROSITE" id="PS01249">
    <property type="entry name" value="HYPA"/>
    <property type="match status" value="1"/>
</dbReference>
<feature type="binding site" evidence="5">
    <location>
        <position position="93"/>
    </location>
    <ligand>
        <name>Zn(2+)</name>
        <dbReference type="ChEBI" id="CHEBI:29105"/>
    </ligand>
</feature>
<comment type="function">
    <text evidence="5">Involved in the maturation of [NiFe] hydrogenases. Required for nickel insertion into the metal center of the hydrogenase.</text>
</comment>
<evidence type="ECO:0000256" key="1">
    <source>
        <dbReference type="ARBA" id="ARBA00010748"/>
    </source>
</evidence>
<dbReference type="Pfam" id="PF01155">
    <property type="entry name" value="HypA"/>
    <property type="match status" value="1"/>
</dbReference>
<accession>A0A4V2Q2V2</accession>